<dbReference type="Pfam" id="PF06666">
    <property type="entry name" value="DUF1173"/>
    <property type="match status" value="1"/>
</dbReference>
<dbReference type="RefSeq" id="WP_184123883.1">
    <property type="nucleotide sequence ID" value="NZ_JACHBW010000027.1"/>
</dbReference>
<dbReference type="InterPro" id="IPR009553">
    <property type="entry name" value="DUF1173"/>
</dbReference>
<dbReference type="Proteomes" id="UP000571554">
    <property type="component" value="Unassembled WGS sequence"/>
</dbReference>
<keyword evidence="2" id="KW-1185">Reference proteome</keyword>
<proteinExistence type="predicted"/>
<sequence length="406" mass="45108">MADVSFSGIRVSLADVQEHPSRHARALERAKVTPGYALCHCREHAPRKLVIRRYGSLFHLAGWPDDGMHHVEGCDFRKDAQSQTSGSNDSTAAIIAGPDGLNVRLDASLMQRDTLTSSDRTRKANGSARASRRSAPLLAFIQTLWHSAGLTSWAGASMARGWGAVNSMLLAGLGENARINGAAADDTLHIMRRFEESGRDAINAEFDAFMGRITNDGNTSRRALMLGEIGEVATTQYGYSITLRQRKQRYFTSTQLVERVQKSYSHAWRALGEQSARVIGLLLVERTTKGHLRVVDLAAMLCSSAFLPCDSIHEVAMANRLVAERRVFEKPVRLQPEDDMLPDFVLLDTRPPTHIEVYGMNGLASYERRKKEKQRLRAERCIPAVEWNIERDNLTDVSLPPAVSKT</sequence>
<dbReference type="EMBL" id="JACHBW010000027">
    <property type="protein sequence ID" value="MBB6106460.1"/>
    <property type="molecule type" value="Genomic_DNA"/>
</dbReference>
<gene>
    <name evidence="1" type="ORF">F4827_006335</name>
</gene>
<evidence type="ECO:0000313" key="2">
    <source>
        <dbReference type="Proteomes" id="UP000571554"/>
    </source>
</evidence>
<name>A0A7W9U5R2_9BURK</name>
<protein>
    <recommendedName>
        <fullName evidence="3">DUF1173 family protein</fullName>
    </recommendedName>
</protein>
<evidence type="ECO:0008006" key="3">
    <source>
        <dbReference type="Google" id="ProtNLM"/>
    </source>
</evidence>
<accession>A0A7W9U5R2</accession>
<reference evidence="1 2" key="1">
    <citation type="submission" date="2020-08" db="EMBL/GenBank/DDBJ databases">
        <title>Above-ground endophytic microbial communities from plants in different locations in the United States.</title>
        <authorList>
            <person name="Frank C."/>
        </authorList>
    </citation>
    <scope>NUCLEOTIDE SEQUENCE [LARGE SCALE GENOMIC DNA]</scope>
    <source>
        <strain evidence="1 2">WP4_2_2</strain>
    </source>
</reference>
<dbReference type="AlphaFoldDB" id="A0A7W9U5R2"/>
<comment type="caution">
    <text evidence="1">The sequence shown here is derived from an EMBL/GenBank/DDBJ whole genome shotgun (WGS) entry which is preliminary data.</text>
</comment>
<organism evidence="1 2">
    <name type="scientific">Paraburkholderia bannensis</name>
    <dbReference type="NCBI Taxonomy" id="765414"/>
    <lineage>
        <taxon>Bacteria</taxon>
        <taxon>Pseudomonadati</taxon>
        <taxon>Pseudomonadota</taxon>
        <taxon>Betaproteobacteria</taxon>
        <taxon>Burkholderiales</taxon>
        <taxon>Burkholderiaceae</taxon>
        <taxon>Paraburkholderia</taxon>
    </lineage>
</organism>
<evidence type="ECO:0000313" key="1">
    <source>
        <dbReference type="EMBL" id="MBB6106460.1"/>
    </source>
</evidence>